<organism evidence="3 4">
    <name type="scientific">Flavimaricola marinus</name>
    <dbReference type="NCBI Taxonomy" id="1819565"/>
    <lineage>
        <taxon>Bacteria</taxon>
        <taxon>Pseudomonadati</taxon>
        <taxon>Pseudomonadota</taxon>
        <taxon>Alphaproteobacteria</taxon>
        <taxon>Rhodobacterales</taxon>
        <taxon>Paracoccaceae</taxon>
        <taxon>Flavimaricola</taxon>
    </lineage>
</organism>
<evidence type="ECO:0000256" key="2">
    <source>
        <dbReference type="SAM" id="Phobius"/>
    </source>
</evidence>
<feature type="transmembrane region" description="Helical" evidence="2">
    <location>
        <begin position="56"/>
        <end position="76"/>
    </location>
</feature>
<keyword evidence="4" id="KW-1185">Reference proteome</keyword>
<keyword evidence="2" id="KW-0472">Membrane</keyword>
<evidence type="ECO:0000313" key="4">
    <source>
        <dbReference type="Proteomes" id="UP000201613"/>
    </source>
</evidence>
<name>A0A238LHR4_9RHOB</name>
<accession>A0A238LHR4</accession>
<dbReference type="AlphaFoldDB" id="A0A238LHR4"/>
<dbReference type="Gene3D" id="2.160.20.80">
    <property type="entry name" value="E3 ubiquitin-protein ligase SopA"/>
    <property type="match status" value="2"/>
</dbReference>
<reference evidence="4" key="1">
    <citation type="submission" date="2017-05" db="EMBL/GenBank/DDBJ databases">
        <authorList>
            <person name="Rodrigo-Torres L."/>
            <person name="Arahal R. D."/>
            <person name="Lucena T."/>
        </authorList>
    </citation>
    <scope>NUCLEOTIDE SEQUENCE [LARGE SCALE GENOMIC DNA]</scope>
    <source>
        <strain evidence="4">CECT 8899</strain>
    </source>
</reference>
<feature type="transmembrane region" description="Helical" evidence="2">
    <location>
        <begin position="14"/>
        <end position="35"/>
    </location>
</feature>
<dbReference type="InterPro" id="IPR001646">
    <property type="entry name" value="5peptide_repeat"/>
</dbReference>
<dbReference type="SUPFAM" id="SSF141571">
    <property type="entry name" value="Pentapeptide repeat-like"/>
    <property type="match status" value="2"/>
</dbReference>
<keyword evidence="2" id="KW-1133">Transmembrane helix</keyword>
<evidence type="ECO:0000256" key="1">
    <source>
        <dbReference type="ARBA" id="ARBA00022737"/>
    </source>
</evidence>
<dbReference type="PANTHER" id="PTHR47485:SF1">
    <property type="entry name" value="THYLAKOID LUMENAL 17.4 KDA PROTEIN, CHLOROPLASTIC"/>
    <property type="match status" value="1"/>
</dbReference>
<feature type="transmembrane region" description="Helical" evidence="2">
    <location>
        <begin position="88"/>
        <end position="113"/>
    </location>
</feature>
<dbReference type="OrthoDB" id="7837851at2"/>
<dbReference type="PANTHER" id="PTHR47485">
    <property type="entry name" value="THYLAKOID LUMENAL 17.4 KDA PROTEIN, CHLOROPLASTIC"/>
    <property type="match status" value="1"/>
</dbReference>
<dbReference type="RefSeq" id="WP_133065052.1">
    <property type="nucleotide sequence ID" value="NZ_FXZK01000007.1"/>
</dbReference>
<protein>
    <submittedName>
        <fullName evidence="3">Secreted effector protein pipB2</fullName>
    </submittedName>
</protein>
<sequence length="599" mass="65441">MDAGTVTLNIAPEWFWGGVTLLGLALSSALVFLATSPARRAKPLAIMPSIIAAAKLLTPIWILIFCAVLYGLWLVIFQFRQEMEGDNLRWHVLALVGLITALGGIIGAPLALIRVFTTERQTKATEEGLLTDRINAGIIGLGTEKTVKLPKYDQEDHVGYVEQTQPNIEVRIGAILALERLAKNNLDVHIQIMEILTAYIRENAKASDAPPLLAPDGEPLPECPRFAADKAKGYKQELEDWKEAHTTALEDEKSRADIQMAINVIGRRTEPQKSVERGGLPAFAKLGLIFPAYPKGGDKDSLEQWHSARQTYRDKLSAWRTQPRPYVLDLRNCNLRNAHFESGDLENARFYQSDLQGARLRNARLNGSDLAQARLEGANLRGAHLEGADLRRAHLEGADLWGARLEGAVLGEAHLEGADLREAHLEGADLREAHLEGAVLGEAHLEGAVLTEAQLEGAVLGEAHLEGADLRRAHLEGADLRRAHLEGADLWGAHLEGAVLGGAHLEGADLREAQFSDRTLLTAATLRGAAVRSVDFTNIPQIADHVADVFGDASVTLPGGHGATSDDWPDHWPKTELDYDEFETAWHSWQATLPPATDK</sequence>
<dbReference type="Proteomes" id="UP000201613">
    <property type="component" value="Unassembled WGS sequence"/>
</dbReference>
<keyword evidence="1" id="KW-0677">Repeat</keyword>
<gene>
    <name evidence="3" type="primary">pipB2_2</name>
    <name evidence="3" type="ORF">LOM8899_03245</name>
</gene>
<proteinExistence type="predicted"/>
<dbReference type="Pfam" id="PF00805">
    <property type="entry name" value="Pentapeptide"/>
    <property type="match status" value="4"/>
</dbReference>
<keyword evidence="2" id="KW-0812">Transmembrane</keyword>
<evidence type="ECO:0000313" key="3">
    <source>
        <dbReference type="EMBL" id="SMY09083.1"/>
    </source>
</evidence>
<dbReference type="EMBL" id="FXZK01000007">
    <property type="protein sequence ID" value="SMY09083.1"/>
    <property type="molecule type" value="Genomic_DNA"/>
</dbReference>